<accession>A0A8J5VH45</accession>
<gene>
    <name evidence="1" type="ORF">GUJ93_ZPchr0002g23858</name>
</gene>
<sequence>MGRTWRRAPKGRARVEGVAAALDLGQSGTRPAMGRMWQHALEGGAAAEGTEQSGGGRCDIGLIYGLVKQDDPEVGRLGGDQGRRWR</sequence>
<comment type="caution">
    <text evidence="1">The sequence shown here is derived from an EMBL/GenBank/DDBJ whole genome shotgun (WGS) entry which is preliminary data.</text>
</comment>
<dbReference type="EMBL" id="JAAALK010000287">
    <property type="protein sequence ID" value="KAG8060151.1"/>
    <property type="molecule type" value="Genomic_DNA"/>
</dbReference>
<proteinExistence type="predicted"/>
<evidence type="ECO:0000313" key="1">
    <source>
        <dbReference type="EMBL" id="KAG8060151.1"/>
    </source>
</evidence>
<name>A0A8J5VH45_ZIZPA</name>
<reference evidence="1" key="2">
    <citation type="submission" date="2021-02" db="EMBL/GenBank/DDBJ databases">
        <authorList>
            <person name="Kimball J.A."/>
            <person name="Haas M.W."/>
            <person name="Macchietto M."/>
            <person name="Kono T."/>
            <person name="Duquette J."/>
            <person name="Shao M."/>
        </authorList>
    </citation>
    <scope>NUCLEOTIDE SEQUENCE</scope>
    <source>
        <tissue evidence="1">Fresh leaf tissue</tissue>
    </source>
</reference>
<evidence type="ECO:0000313" key="2">
    <source>
        <dbReference type="Proteomes" id="UP000729402"/>
    </source>
</evidence>
<dbReference type="AlphaFoldDB" id="A0A8J5VH45"/>
<protein>
    <submittedName>
        <fullName evidence="1">Uncharacterized protein</fullName>
    </submittedName>
</protein>
<dbReference type="Proteomes" id="UP000729402">
    <property type="component" value="Unassembled WGS sequence"/>
</dbReference>
<keyword evidence="2" id="KW-1185">Reference proteome</keyword>
<reference evidence="1" key="1">
    <citation type="journal article" date="2021" name="bioRxiv">
        <title>Whole Genome Assembly and Annotation of Northern Wild Rice, Zizania palustris L., Supports a Whole Genome Duplication in the Zizania Genus.</title>
        <authorList>
            <person name="Haas M."/>
            <person name="Kono T."/>
            <person name="Macchietto M."/>
            <person name="Millas R."/>
            <person name="McGilp L."/>
            <person name="Shao M."/>
            <person name="Duquette J."/>
            <person name="Hirsch C.N."/>
            <person name="Kimball J."/>
        </authorList>
    </citation>
    <scope>NUCLEOTIDE SEQUENCE</scope>
    <source>
        <tissue evidence="1">Fresh leaf tissue</tissue>
    </source>
</reference>
<organism evidence="1 2">
    <name type="scientific">Zizania palustris</name>
    <name type="common">Northern wild rice</name>
    <dbReference type="NCBI Taxonomy" id="103762"/>
    <lineage>
        <taxon>Eukaryota</taxon>
        <taxon>Viridiplantae</taxon>
        <taxon>Streptophyta</taxon>
        <taxon>Embryophyta</taxon>
        <taxon>Tracheophyta</taxon>
        <taxon>Spermatophyta</taxon>
        <taxon>Magnoliopsida</taxon>
        <taxon>Liliopsida</taxon>
        <taxon>Poales</taxon>
        <taxon>Poaceae</taxon>
        <taxon>BOP clade</taxon>
        <taxon>Oryzoideae</taxon>
        <taxon>Oryzeae</taxon>
        <taxon>Zizaniinae</taxon>
        <taxon>Zizania</taxon>
    </lineage>
</organism>